<dbReference type="AlphaFoldDB" id="A0A2U3Q9J3"/>
<gene>
    <name evidence="1" type="ORF">BRAD3257_7203</name>
</gene>
<proteinExistence type="predicted"/>
<name>A0A2U3Q9J3_9BRAD</name>
<protein>
    <submittedName>
        <fullName evidence="1">Uncharacterized protein</fullName>
    </submittedName>
</protein>
<organism evidence="1 2">
    <name type="scientific">Bradyrhizobium vignae</name>
    <dbReference type="NCBI Taxonomy" id="1549949"/>
    <lineage>
        <taxon>Bacteria</taxon>
        <taxon>Pseudomonadati</taxon>
        <taxon>Pseudomonadota</taxon>
        <taxon>Alphaproteobacteria</taxon>
        <taxon>Hyphomicrobiales</taxon>
        <taxon>Nitrobacteraceae</taxon>
        <taxon>Bradyrhizobium</taxon>
    </lineage>
</organism>
<dbReference type="Proteomes" id="UP000246085">
    <property type="component" value="Chromosome BRAD3257"/>
</dbReference>
<dbReference type="KEGG" id="bvz:BRAD3257_7203"/>
<evidence type="ECO:0000313" key="1">
    <source>
        <dbReference type="EMBL" id="SPP97989.1"/>
    </source>
</evidence>
<accession>A0A2U3Q9J3</accession>
<evidence type="ECO:0000313" key="2">
    <source>
        <dbReference type="Proteomes" id="UP000246085"/>
    </source>
</evidence>
<reference evidence="1 2" key="1">
    <citation type="submission" date="2018-03" db="EMBL/GenBank/DDBJ databases">
        <authorList>
            <person name="Gully D."/>
        </authorList>
    </citation>
    <scope>NUCLEOTIDE SEQUENCE [LARGE SCALE GENOMIC DNA]</scope>
    <source>
        <strain evidence="1">ORS3257</strain>
    </source>
</reference>
<sequence>MIVKTYSVTHLVKEAQGRYSPAAVVAVSRDVVSGDPDQYASASYVERQNLRCAWLRAGSPASPTALERSWTTTFAAVERRALPSVPRP</sequence>
<dbReference type="EMBL" id="LS398110">
    <property type="protein sequence ID" value="SPP97989.1"/>
    <property type="molecule type" value="Genomic_DNA"/>
</dbReference>